<evidence type="ECO:0000313" key="5">
    <source>
        <dbReference type="EMBL" id="KQL45168.1"/>
    </source>
</evidence>
<dbReference type="InterPro" id="IPR002035">
    <property type="entry name" value="VWF_A"/>
</dbReference>
<feature type="signal peptide" evidence="3">
    <location>
        <begin position="1"/>
        <end position="21"/>
    </location>
</feature>
<evidence type="ECO:0000313" key="6">
    <source>
        <dbReference type="Proteomes" id="UP000051063"/>
    </source>
</evidence>
<dbReference type="Gene3D" id="3.40.50.410">
    <property type="entry name" value="von Willebrand factor, type A domain"/>
    <property type="match status" value="1"/>
</dbReference>
<dbReference type="PROSITE" id="PS50096">
    <property type="entry name" value="IQ"/>
    <property type="match status" value="1"/>
</dbReference>
<feature type="region of interest" description="Disordered" evidence="2">
    <location>
        <begin position="28"/>
        <end position="67"/>
    </location>
</feature>
<feature type="domain" description="VWFA" evidence="4">
    <location>
        <begin position="174"/>
        <end position="362"/>
    </location>
</feature>
<dbReference type="PROSITE" id="PS50234">
    <property type="entry name" value="VWFA"/>
    <property type="match status" value="1"/>
</dbReference>
<evidence type="ECO:0000256" key="2">
    <source>
        <dbReference type="SAM" id="MobiDB-lite"/>
    </source>
</evidence>
<dbReference type="InterPro" id="IPR036465">
    <property type="entry name" value="vWFA_dom_sf"/>
</dbReference>
<keyword evidence="6" id="KW-1185">Reference proteome</keyword>
<dbReference type="EMBL" id="LJJB01000013">
    <property type="protein sequence ID" value="KQL45168.1"/>
    <property type="molecule type" value="Genomic_DNA"/>
</dbReference>
<dbReference type="SUPFAM" id="SSF53300">
    <property type="entry name" value="vWA-like"/>
    <property type="match status" value="1"/>
</dbReference>
<accession>A0ABR5N3U1</accession>
<dbReference type="SMART" id="SM00327">
    <property type="entry name" value="VWA"/>
    <property type="match status" value="1"/>
</dbReference>
<reference evidence="5 6" key="1">
    <citation type="submission" date="2015-09" db="EMBL/GenBank/DDBJ databases">
        <title>Genome sequencing project for genomic taxonomy and phylogenomics of Bacillus-like bacteria.</title>
        <authorList>
            <person name="Liu B."/>
            <person name="Wang J."/>
            <person name="Zhu Y."/>
            <person name="Liu G."/>
            <person name="Chen Q."/>
            <person name="Chen Z."/>
            <person name="Lan J."/>
            <person name="Che J."/>
            <person name="Ge C."/>
            <person name="Shi H."/>
            <person name="Pan Z."/>
            <person name="Liu X."/>
        </authorList>
    </citation>
    <scope>NUCLEOTIDE SEQUENCE [LARGE SCALE GENOMIC DNA]</scope>
    <source>
        <strain evidence="5 6">DSM 8552</strain>
    </source>
</reference>
<gene>
    <name evidence="5" type="ORF">AN963_28150</name>
</gene>
<sequence length="478" mass="52551">MKMVKPVLSVILLICVLGLQACTSEEAVPVDNQQEQPTRTKPVEPEGTADGQEPASPNQAEKSREQKVAELQALIPDTLTRLPASTEDFYSMPPGRFSGRMYGEQSDEIKEVLHRLPNLESVDEEAVELYYRVLLSLFGEDYPDPQDIIDQMKLASFGDPSIGDPRFQFKKQYNVMILLDASGSMAASAGGKTRMQSAKEAITSFAASLPAGANVSLRVYGHEGSGSEADKAHSCASSEVMYPMQAYDKQKLQSSLAQFKPAGWTPIALALQQAEEDLRPLTGEQNTNIIYLVSDGIETCGGNPVEAAKQLADSDITPIVNVVGFGVDGEGQQQLKKVAEAAGGRYVFIQDQKELQKEFEQAKRIAQKWEKWLAGSTYEALSTTIAQSVTISEYGSKWQSIASRESYNFLSALTELGARKTLSEEMIAALEKLESKQEKLARQRADELEDFLDTLNEKTYQEAIAAIQQQFRGHVKGN</sequence>
<dbReference type="Pfam" id="PF00092">
    <property type="entry name" value="VWA"/>
    <property type="match status" value="1"/>
</dbReference>
<feature type="coiled-coil region" evidence="1">
    <location>
        <begin position="419"/>
        <end position="458"/>
    </location>
</feature>
<organism evidence="5 6">
    <name type="scientific">Brevibacillus choshinensis</name>
    <dbReference type="NCBI Taxonomy" id="54911"/>
    <lineage>
        <taxon>Bacteria</taxon>
        <taxon>Bacillati</taxon>
        <taxon>Bacillota</taxon>
        <taxon>Bacilli</taxon>
        <taxon>Bacillales</taxon>
        <taxon>Paenibacillaceae</taxon>
        <taxon>Brevibacillus</taxon>
    </lineage>
</organism>
<protein>
    <submittedName>
        <fullName evidence="5">Magnesium chelatase</fullName>
    </submittedName>
</protein>
<keyword evidence="1" id="KW-0175">Coiled coil</keyword>
<keyword evidence="3" id="KW-0732">Signal</keyword>
<evidence type="ECO:0000256" key="3">
    <source>
        <dbReference type="SAM" id="SignalP"/>
    </source>
</evidence>
<proteinExistence type="predicted"/>
<evidence type="ECO:0000259" key="4">
    <source>
        <dbReference type="PROSITE" id="PS50234"/>
    </source>
</evidence>
<name>A0ABR5N3U1_BRECH</name>
<dbReference type="Proteomes" id="UP000051063">
    <property type="component" value="Unassembled WGS sequence"/>
</dbReference>
<feature type="chain" id="PRO_5045517902" evidence="3">
    <location>
        <begin position="22"/>
        <end position="478"/>
    </location>
</feature>
<comment type="caution">
    <text evidence="5">The sequence shown here is derived from an EMBL/GenBank/DDBJ whole genome shotgun (WGS) entry which is preliminary data.</text>
</comment>
<dbReference type="PROSITE" id="PS51257">
    <property type="entry name" value="PROKAR_LIPOPROTEIN"/>
    <property type="match status" value="1"/>
</dbReference>
<evidence type="ECO:0000256" key="1">
    <source>
        <dbReference type="SAM" id="Coils"/>
    </source>
</evidence>